<gene>
    <name evidence="2" type="ORF">CWB99_10795</name>
</gene>
<name>A0A5S3WM30_9GAMM</name>
<feature type="signal peptide" evidence="1">
    <location>
        <begin position="1"/>
        <end position="22"/>
    </location>
</feature>
<evidence type="ECO:0000256" key="1">
    <source>
        <dbReference type="SAM" id="SignalP"/>
    </source>
</evidence>
<evidence type="ECO:0000313" key="2">
    <source>
        <dbReference type="EMBL" id="TMP28718.1"/>
    </source>
</evidence>
<accession>A0A5S3WM30</accession>
<dbReference type="Proteomes" id="UP000310249">
    <property type="component" value="Unassembled WGS sequence"/>
</dbReference>
<keyword evidence="1" id="KW-0732">Signal</keyword>
<feature type="chain" id="PRO_5024441661" evidence="1">
    <location>
        <begin position="23"/>
        <end position="432"/>
    </location>
</feature>
<dbReference type="EMBL" id="PNCI01000022">
    <property type="protein sequence ID" value="TMP28718.1"/>
    <property type="molecule type" value="Genomic_DNA"/>
</dbReference>
<dbReference type="AlphaFoldDB" id="A0A5S3WM30"/>
<organism evidence="2 3">
    <name type="scientific">Pseudoalteromonas rubra</name>
    <dbReference type="NCBI Taxonomy" id="43658"/>
    <lineage>
        <taxon>Bacteria</taxon>
        <taxon>Pseudomonadati</taxon>
        <taxon>Pseudomonadota</taxon>
        <taxon>Gammaproteobacteria</taxon>
        <taxon>Alteromonadales</taxon>
        <taxon>Pseudoalteromonadaceae</taxon>
        <taxon>Pseudoalteromonas</taxon>
    </lineage>
</organism>
<comment type="caution">
    <text evidence="2">The sequence shown here is derived from an EMBL/GenBank/DDBJ whole genome shotgun (WGS) entry which is preliminary data.</text>
</comment>
<evidence type="ECO:0000313" key="3">
    <source>
        <dbReference type="Proteomes" id="UP000310249"/>
    </source>
</evidence>
<protein>
    <submittedName>
        <fullName evidence="2">Uncharacterized protein</fullName>
    </submittedName>
</protein>
<reference evidence="2 3" key="1">
    <citation type="submission" date="2018-01" db="EMBL/GenBank/DDBJ databases">
        <authorList>
            <person name="Paulsen S."/>
            <person name="Gram L.K."/>
        </authorList>
    </citation>
    <scope>NUCLEOTIDE SEQUENCE [LARGE SCALE GENOMIC DNA]</scope>
    <source>
        <strain evidence="2 3">S2676</strain>
    </source>
</reference>
<dbReference type="OrthoDB" id="6297245at2"/>
<proteinExistence type="predicted"/>
<sequence>MKLHNFFASSMLFLVFSGATSAQSIYSIGSDCTLDDTEKPITFRAEYTQRLSQNDLEVTQIVKEMLYEQLLSQSTKFPNGVQVDSLYFTSHAVVASRINKAIIQGALTVEPVVECRSHHLVSSAAKLNDRFLAQKSDGIDHQMSLQVLDSPKTVTVPETQITVNSVFGIELGTSYDQVEQLMGRFSLTWQFAADLRMAAIGRNHVLFFEQDKLIGYQYAKFLFPTSVHNLIEMHPLDFVIDVSGDAIQSPHKEFLNEHQLLQLEKMFPLVSASRVKLSDDETGIRLEALQIGRLPALPPQWSNPHCYDSGSIEQYIQQHKPDLVNIVSHQGYRIYMTGCSQIMTMNSLAQIKQLELLEPINIRNAELWQANTLFSMNPWLLGELYYNANAASLGEALETLEDGVVTIKNDVWFGHFFVEHDKVVAGSVIYKR</sequence>
<dbReference type="RefSeq" id="WP_138553053.1">
    <property type="nucleotide sequence ID" value="NZ_PNCH01000055.1"/>
</dbReference>
<reference evidence="3" key="2">
    <citation type="submission" date="2019-06" db="EMBL/GenBank/DDBJ databases">
        <title>Co-occurence of chitin degradation, pigmentation and bioactivity in marine Pseudoalteromonas.</title>
        <authorList>
            <person name="Sonnenschein E.C."/>
            <person name="Bech P.K."/>
        </authorList>
    </citation>
    <scope>NUCLEOTIDE SEQUENCE [LARGE SCALE GENOMIC DNA]</scope>
    <source>
        <strain evidence="3">S2676</strain>
    </source>
</reference>